<dbReference type="eggNOG" id="ENOG50339KS">
    <property type="taxonomic scope" value="Bacteria"/>
</dbReference>
<feature type="compositionally biased region" description="Basic and acidic residues" evidence="1">
    <location>
        <begin position="14"/>
        <end position="31"/>
    </location>
</feature>
<keyword evidence="3" id="KW-1185">Reference proteome</keyword>
<dbReference type="EMBL" id="CP006650">
    <property type="protein sequence ID" value="AGT07975.1"/>
    <property type="molecule type" value="Genomic_DNA"/>
</dbReference>
<dbReference type="Proteomes" id="UP000015480">
    <property type="component" value="Chromosome"/>
</dbReference>
<dbReference type="KEGG" id="pami:JCM7686_0866"/>
<dbReference type="PATRIC" id="fig|1367847.3.peg.826"/>
<organism evidence="2 3">
    <name type="scientific">Paracoccus aminophilus JCM 7686</name>
    <dbReference type="NCBI Taxonomy" id="1367847"/>
    <lineage>
        <taxon>Bacteria</taxon>
        <taxon>Pseudomonadati</taxon>
        <taxon>Pseudomonadota</taxon>
        <taxon>Alphaproteobacteria</taxon>
        <taxon>Rhodobacterales</taxon>
        <taxon>Paracoccaceae</taxon>
        <taxon>Paracoccus</taxon>
    </lineage>
</organism>
<protein>
    <recommendedName>
        <fullName evidence="4">DUF4169 domain-containing protein</fullName>
    </recommendedName>
</protein>
<feature type="compositionally biased region" description="Basic and acidic residues" evidence="1">
    <location>
        <begin position="46"/>
        <end position="62"/>
    </location>
</feature>
<proteinExistence type="predicted"/>
<name>S5XX09_PARAH</name>
<evidence type="ECO:0008006" key="4">
    <source>
        <dbReference type="Google" id="ProtNLM"/>
    </source>
</evidence>
<dbReference type="STRING" id="1367847.JCM7686_0866"/>
<dbReference type="InterPro" id="IPR025227">
    <property type="entry name" value="DUF4169"/>
</dbReference>
<dbReference type="HOGENOM" id="CLU_187649_2_1_5"/>
<accession>S5XX09</accession>
<sequence>MRRPSMTVINLRQARKDRARVEKRAKGDENAAKFGRSKAETAQSRAEAELSARRLDGHHLDGGRAPGEGADD</sequence>
<evidence type="ECO:0000313" key="3">
    <source>
        <dbReference type="Proteomes" id="UP000015480"/>
    </source>
</evidence>
<gene>
    <name evidence="2" type="ORF">JCM7686_0866</name>
</gene>
<feature type="region of interest" description="Disordered" evidence="1">
    <location>
        <begin position="1"/>
        <end position="72"/>
    </location>
</feature>
<reference evidence="2 3" key="1">
    <citation type="journal article" date="2014" name="BMC Genomics">
        <title>Architecture and functions of a multipartite genome of the methylotrophic bacterium Paracoccus aminophilus JCM 7686, containing primary and secondary chromids.</title>
        <authorList>
            <person name="Dziewit L."/>
            <person name="Czarnecki J."/>
            <person name="Wibberg D."/>
            <person name="Radlinska M."/>
            <person name="Mrozek P."/>
            <person name="Szymczak M."/>
            <person name="Schluter A."/>
            <person name="Puhler A."/>
            <person name="Bartosik D."/>
        </authorList>
    </citation>
    <scope>NUCLEOTIDE SEQUENCE [LARGE SCALE GENOMIC DNA]</scope>
    <source>
        <strain evidence="2">JCM 7686</strain>
    </source>
</reference>
<dbReference type="AlphaFoldDB" id="S5XX09"/>
<dbReference type="Pfam" id="PF13770">
    <property type="entry name" value="DUF4169"/>
    <property type="match status" value="1"/>
</dbReference>
<evidence type="ECO:0000256" key="1">
    <source>
        <dbReference type="SAM" id="MobiDB-lite"/>
    </source>
</evidence>
<evidence type="ECO:0000313" key="2">
    <source>
        <dbReference type="EMBL" id="AGT07975.1"/>
    </source>
</evidence>